<protein>
    <submittedName>
        <fullName evidence="1">Uncharacterized protein</fullName>
    </submittedName>
</protein>
<reference evidence="1 2" key="2">
    <citation type="submission" date="2009-02" db="EMBL/GenBank/DDBJ databases">
        <title>Draft genome sequence of Blautia hydrogenotrophica DSM 10507 (Ruminococcus hydrogenotrophicus DSM 10507).</title>
        <authorList>
            <person name="Sudarsanam P."/>
            <person name="Ley R."/>
            <person name="Guruge J."/>
            <person name="Turnbaugh P.J."/>
            <person name="Mahowald M."/>
            <person name="Liep D."/>
            <person name="Gordon J."/>
        </authorList>
    </citation>
    <scope>NUCLEOTIDE SEQUENCE [LARGE SCALE GENOMIC DNA]</scope>
    <source>
        <strain evidence="2">DSM 10507 / JCM 14656 / S5a33</strain>
    </source>
</reference>
<organism evidence="1 2">
    <name type="scientific">Blautia hydrogenotrophica (strain DSM 10507 / JCM 14656 / S5a33)</name>
    <name type="common">Ruminococcus hydrogenotrophicus</name>
    <dbReference type="NCBI Taxonomy" id="476272"/>
    <lineage>
        <taxon>Bacteria</taxon>
        <taxon>Bacillati</taxon>
        <taxon>Bacillota</taxon>
        <taxon>Clostridia</taxon>
        <taxon>Lachnospirales</taxon>
        <taxon>Lachnospiraceae</taxon>
        <taxon>Blautia</taxon>
    </lineage>
</organism>
<evidence type="ECO:0000313" key="2">
    <source>
        <dbReference type="Proteomes" id="UP000003100"/>
    </source>
</evidence>
<proteinExistence type="predicted"/>
<sequence>MYNEKRGIDVRYTSKFFKEEMPEWKRKKDPILSRFFYRKIAFRTAAFAANAGISA</sequence>
<reference evidence="1 2" key="1">
    <citation type="submission" date="2009-01" db="EMBL/GenBank/DDBJ databases">
        <authorList>
            <person name="Fulton L."/>
            <person name="Clifton S."/>
            <person name="Fulton B."/>
            <person name="Xu J."/>
            <person name="Minx P."/>
            <person name="Pepin K.H."/>
            <person name="Johnson M."/>
            <person name="Bhonagiri V."/>
            <person name="Nash W.E."/>
            <person name="Mardis E.R."/>
            <person name="Wilson R.K."/>
        </authorList>
    </citation>
    <scope>NUCLEOTIDE SEQUENCE [LARGE SCALE GENOMIC DNA]</scope>
    <source>
        <strain evidence="2">DSM 10507 / JCM 14656 / S5a33</strain>
    </source>
</reference>
<feature type="non-terminal residue" evidence="1">
    <location>
        <position position="55"/>
    </location>
</feature>
<dbReference type="PATRIC" id="fig|476272.21.peg.3370"/>
<evidence type="ECO:0000313" key="1">
    <source>
        <dbReference type="EMBL" id="EEG50701.1"/>
    </source>
</evidence>
<dbReference type="EMBL" id="ACBZ01000014">
    <property type="protein sequence ID" value="EEG50701.1"/>
    <property type="molecule type" value="Genomic_DNA"/>
</dbReference>
<keyword evidence="2" id="KW-1185">Reference proteome</keyword>
<dbReference type="HOGENOM" id="CLU_3054698_0_0_9"/>
<gene>
    <name evidence="1" type="ORF">RUMHYD_00362</name>
</gene>
<dbReference type="Proteomes" id="UP000003100">
    <property type="component" value="Unassembled WGS sequence"/>
</dbReference>
<comment type="caution">
    <text evidence="1">The sequence shown here is derived from an EMBL/GenBank/DDBJ whole genome shotgun (WGS) entry which is preliminary data.</text>
</comment>
<dbReference type="AlphaFoldDB" id="C0CHP8"/>
<name>C0CHP8_BLAHS</name>
<accession>C0CHP8</accession>